<dbReference type="SUPFAM" id="SSF88659">
    <property type="entry name" value="Sigma3 and sigma4 domains of RNA polymerase sigma factors"/>
    <property type="match status" value="1"/>
</dbReference>
<dbReference type="Pfam" id="PF04542">
    <property type="entry name" value="Sigma70_r2"/>
    <property type="match status" value="1"/>
</dbReference>
<dbReference type="InterPro" id="IPR013249">
    <property type="entry name" value="RNA_pol_sigma70_r4_t2"/>
</dbReference>
<dbReference type="NCBIfam" id="TIGR02937">
    <property type="entry name" value="sigma70-ECF"/>
    <property type="match status" value="1"/>
</dbReference>
<dbReference type="RefSeq" id="WP_251807997.1">
    <property type="nucleotide sequence ID" value="NZ_CP166679.1"/>
</dbReference>
<evidence type="ECO:0000256" key="3">
    <source>
        <dbReference type="ARBA" id="ARBA00023082"/>
    </source>
</evidence>
<organism evidence="7 8">
    <name type="scientific">Arenibacter antarcticus</name>
    <dbReference type="NCBI Taxonomy" id="2040469"/>
    <lineage>
        <taxon>Bacteria</taxon>
        <taxon>Pseudomonadati</taxon>
        <taxon>Bacteroidota</taxon>
        <taxon>Flavobacteriia</taxon>
        <taxon>Flavobacteriales</taxon>
        <taxon>Flavobacteriaceae</taxon>
        <taxon>Arenibacter</taxon>
    </lineage>
</organism>
<evidence type="ECO:0000259" key="5">
    <source>
        <dbReference type="Pfam" id="PF04542"/>
    </source>
</evidence>
<dbReference type="PANTHER" id="PTHR43133">
    <property type="entry name" value="RNA POLYMERASE ECF-TYPE SIGMA FACTO"/>
    <property type="match status" value="1"/>
</dbReference>
<accession>A0ABW5VFQ3</accession>
<gene>
    <name evidence="7" type="ORF">ACFS1K_05885</name>
</gene>
<sequence>MRKGDIKAYETLFRLYYDKLLHIAKGYLGNLEDAEGIVQNVFIKVWERKSEFGKIKSINNYLYTMTKNSCLDHIKHLKVKESFSKTFYNEKTAINYQFIKDEAAATILEEELELRINLAIELLPEKCKKVFIKSRIEGMKHADIAKTLNISKRTVDNHISNALKHMKFHLKEFLTLFFITFL</sequence>
<reference evidence="8" key="1">
    <citation type="journal article" date="2019" name="Int. J. Syst. Evol. Microbiol.">
        <title>The Global Catalogue of Microorganisms (GCM) 10K type strain sequencing project: providing services to taxonomists for standard genome sequencing and annotation.</title>
        <authorList>
            <consortium name="The Broad Institute Genomics Platform"/>
            <consortium name="The Broad Institute Genome Sequencing Center for Infectious Disease"/>
            <person name="Wu L."/>
            <person name="Ma J."/>
        </authorList>
    </citation>
    <scope>NUCLEOTIDE SEQUENCE [LARGE SCALE GENOMIC DNA]</scope>
    <source>
        <strain evidence="8">KCTC 52924</strain>
    </source>
</reference>
<dbReference type="Proteomes" id="UP001597532">
    <property type="component" value="Unassembled WGS sequence"/>
</dbReference>
<dbReference type="InterPro" id="IPR007627">
    <property type="entry name" value="RNA_pol_sigma70_r2"/>
</dbReference>
<dbReference type="InterPro" id="IPR039425">
    <property type="entry name" value="RNA_pol_sigma-70-like"/>
</dbReference>
<dbReference type="InterPro" id="IPR013324">
    <property type="entry name" value="RNA_pol_sigma_r3/r4-like"/>
</dbReference>
<dbReference type="NCBIfam" id="TIGR02985">
    <property type="entry name" value="Sig70_bacteroi1"/>
    <property type="match status" value="1"/>
</dbReference>
<comment type="similarity">
    <text evidence="1">Belongs to the sigma-70 factor family. ECF subfamily.</text>
</comment>
<keyword evidence="4" id="KW-0804">Transcription</keyword>
<feature type="domain" description="RNA polymerase sigma factor 70 region 4 type 2" evidence="6">
    <location>
        <begin position="115"/>
        <end position="166"/>
    </location>
</feature>
<comment type="caution">
    <text evidence="7">The sequence shown here is derived from an EMBL/GenBank/DDBJ whole genome shotgun (WGS) entry which is preliminary data.</text>
</comment>
<dbReference type="Gene3D" id="1.10.10.10">
    <property type="entry name" value="Winged helix-like DNA-binding domain superfamily/Winged helix DNA-binding domain"/>
    <property type="match status" value="1"/>
</dbReference>
<evidence type="ECO:0000259" key="6">
    <source>
        <dbReference type="Pfam" id="PF08281"/>
    </source>
</evidence>
<evidence type="ECO:0000256" key="4">
    <source>
        <dbReference type="ARBA" id="ARBA00023163"/>
    </source>
</evidence>
<name>A0ABW5VFQ3_9FLAO</name>
<keyword evidence="3" id="KW-0731">Sigma factor</keyword>
<evidence type="ECO:0000313" key="7">
    <source>
        <dbReference type="EMBL" id="MFD2789280.1"/>
    </source>
</evidence>
<dbReference type="InterPro" id="IPR013325">
    <property type="entry name" value="RNA_pol_sigma_r2"/>
</dbReference>
<keyword evidence="8" id="KW-1185">Reference proteome</keyword>
<feature type="domain" description="RNA polymerase sigma-70 region 2" evidence="5">
    <location>
        <begin position="12"/>
        <end position="76"/>
    </location>
</feature>
<dbReference type="EMBL" id="JBHUOK010000021">
    <property type="protein sequence ID" value="MFD2789280.1"/>
    <property type="molecule type" value="Genomic_DNA"/>
</dbReference>
<dbReference type="SUPFAM" id="SSF88946">
    <property type="entry name" value="Sigma2 domain of RNA polymerase sigma factors"/>
    <property type="match status" value="1"/>
</dbReference>
<dbReference type="Pfam" id="PF08281">
    <property type="entry name" value="Sigma70_r4_2"/>
    <property type="match status" value="1"/>
</dbReference>
<evidence type="ECO:0000256" key="2">
    <source>
        <dbReference type="ARBA" id="ARBA00023015"/>
    </source>
</evidence>
<evidence type="ECO:0000256" key="1">
    <source>
        <dbReference type="ARBA" id="ARBA00010641"/>
    </source>
</evidence>
<dbReference type="InterPro" id="IPR036388">
    <property type="entry name" value="WH-like_DNA-bd_sf"/>
</dbReference>
<proteinExistence type="inferred from homology"/>
<protein>
    <submittedName>
        <fullName evidence="7">RNA polymerase sigma-70 factor</fullName>
    </submittedName>
</protein>
<keyword evidence="2" id="KW-0805">Transcription regulation</keyword>
<dbReference type="InterPro" id="IPR014284">
    <property type="entry name" value="RNA_pol_sigma-70_dom"/>
</dbReference>
<evidence type="ECO:0000313" key="8">
    <source>
        <dbReference type="Proteomes" id="UP001597532"/>
    </source>
</evidence>
<dbReference type="Gene3D" id="1.10.1740.10">
    <property type="match status" value="1"/>
</dbReference>
<dbReference type="InterPro" id="IPR014327">
    <property type="entry name" value="RNA_pol_sigma70_bacteroid"/>
</dbReference>
<dbReference type="PANTHER" id="PTHR43133:SF46">
    <property type="entry name" value="RNA POLYMERASE SIGMA-70 FACTOR ECF SUBFAMILY"/>
    <property type="match status" value="1"/>
</dbReference>